<dbReference type="AlphaFoldDB" id="A0AAJ0M7K7"/>
<dbReference type="Proteomes" id="UP001275084">
    <property type="component" value="Unassembled WGS sequence"/>
</dbReference>
<sequence length="180" mass="18351">MPANPPTINVAVAGTGNNVVVNGRRALDSSVPSRIMVRGLPSPDVPQVTPGTGGPGQWTPRGGSFCGVPDAVFDLCGNSFLINGYNVTTSFEGGVGKFGDVPVACVTLVSNLGASCPGEGVRPTFCGADCIEYKGIEAGLWGWFTETLDRVFTYQSAQLNGELSGGKPSGKPPGNSNGSA</sequence>
<name>A0AAJ0M7K7_9PEZI</name>
<reference evidence="1" key="2">
    <citation type="submission" date="2023-06" db="EMBL/GenBank/DDBJ databases">
        <authorList>
            <consortium name="Lawrence Berkeley National Laboratory"/>
            <person name="Haridas S."/>
            <person name="Hensen N."/>
            <person name="Bonometti L."/>
            <person name="Westerberg I."/>
            <person name="Brannstrom I.O."/>
            <person name="Guillou S."/>
            <person name="Cros-Aarteil S."/>
            <person name="Calhoun S."/>
            <person name="Kuo A."/>
            <person name="Mondo S."/>
            <person name="Pangilinan J."/>
            <person name="Riley R."/>
            <person name="Labutti K."/>
            <person name="Andreopoulos B."/>
            <person name="Lipzen A."/>
            <person name="Chen C."/>
            <person name="Yanf M."/>
            <person name="Daum C."/>
            <person name="Ng V."/>
            <person name="Clum A."/>
            <person name="Steindorff A."/>
            <person name="Ohm R."/>
            <person name="Martin F."/>
            <person name="Silar P."/>
            <person name="Natvig D."/>
            <person name="Lalanne C."/>
            <person name="Gautier V."/>
            <person name="Ament-Velasquez S.L."/>
            <person name="Kruys A."/>
            <person name="Hutchinson M.I."/>
            <person name="Powell A.J."/>
            <person name="Barry K."/>
            <person name="Miller A.N."/>
            <person name="Grigoriev I.V."/>
            <person name="Debuchy R."/>
            <person name="Gladieux P."/>
            <person name="Thoren M.H."/>
            <person name="Johannesson H."/>
        </authorList>
    </citation>
    <scope>NUCLEOTIDE SEQUENCE</scope>
    <source>
        <strain evidence="1">CBS 955.72</strain>
    </source>
</reference>
<organism evidence="1 2">
    <name type="scientific">Lasiosphaeria hispida</name>
    <dbReference type="NCBI Taxonomy" id="260671"/>
    <lineage>
        <taxon>Eukaryota</taxon>
        <taxon>Fungi</taxon>
        <taxon>Dikarya</taxon>
        <taxon>Ascomycota</taxon>
        <taxon>Pezizomycotina</taxon>
        <taxon>Sordariomycetes</taxon>
        <taxon>Sordariomycetidae</taxon>
        <taxon>Sordariales</taxon>
        <taxon>Lasiosphaeriaceae</taxon>
        <taxon>Lasiosphaeria</taxon>
    </lineage>
</organism>
<gene>
    <name evidence="1" type="ORF">B0T25DRAFT_586559</name>
</gene>
<reference evidence="1" key="1">
    <citation type="journal article" date="2023" name="Mol. Phylogenet. Evol.">
        <title>Genome-scale phylogeny and comparative genomics of the fungal order Sordariales.</title>
        <authorList>
            <person name="Hensen N."/>
            <person name="Bonometti L."/>
            <person name="Westerberg I."/>
            <person name="Brannstrom I.O."/>
            <person name="Guillou S."/>
            <person name="Cros-Aarteil S."/>
            <person name="Calhoun S."/>
            <person name="Haridas S."/>
            <person name="Kuo A."/>
            <person name="Mondo S."/>
            <person name="Pangilinan J."/>
            <person name="Riley R."/>
            <person name="LaButti K."/>
            <person name="Andreopoulos B."/>
            <person name="Lipzen A."/>
            <person name="Chen C."/>
            <person name="Yan M."/>
            <person name="Daum C."/>
            <person name="Ng V."/>
            <person name="Clum A."/>
            <person name="Steindorff A."/>
            <person name="Ohm R.A."/>
            <person name="Martin F."/>
            <person name="Silar P."/>
            <person name="Natvig D.O."/>
            <person name="Lalanne C."/>
            <person name="Gautier V."/>
            <person name="Ament-Velasquez S.L."/>
            <person name="Kruys A."/>
            <person name="Hutchinson M.I."/>
            <person name="Powell A.J."/>
            <person name="Barry K."/>
            <person name="Miller A.N."/>
            <person name="Grigoriev I.V."/>
            <person name="Debuchy R."/>
            <person name="Gladieux P."/>
            <person name="Hiltunen Thoren M."/>
            <person name="Johannesson H."/>
        </authorList>
    </citation>
    <scope>NUCLEOTIDE SEQUENCE</scope>
    <source>
        <strain evidence="1">CBS 955.72</strain>
    </source>
</reference>
<protein>
    <submittedName>
        <fullName evidence="1">Uncharacterized protein</fullName>
    </submittedName>
</protein>
<keyword evidence="2" id="KW-1185">Reference proteome</keyword>
<evidence type="ECO:0000313" key="1">
    <source>
        <dbReference type="EMBL" id="KAK3338686.1"/>
    </source>
</evidence>
<comment type="caution">
    <text evidence="1">The sequence shown here is derived from an EMBL/GenBank/DDBJ whole genome shotgun (WGS) entry which is preliminary data.</text>
</comment>
<accession>A0AAJ0M7K7</accession>
<proteinExistence type="predicted"/>
<dbReference type="EMBL" id="JAUIQD010000010">
    <property type="protein sequence ID" value="KAK3338686.1"/>
    <property type="molecule type" value="Genomic_DNA"/>
</dbReference>
<evidence type="ECO:0000313" key="2">
    <source>
        <dbReference type="Proteomes" id="UP001275084"/>
    </source>
</evidence>